<keyword evidence="3 5" id="KW-0807">Transducer</keyword>
<feature type="domain" description="Methyl-accepting transducer" evidence="8">
    <location>
        <begin position="395"/>
        <end position="624"/>
    </location>
</feature>
<dbReference type="SUPFAM" id="SSF58104">
    <property type="entry name" value="Methyl-accepting chemotaxis protein (MCP) signaling domain"/>
    <property type="match status" value="1"/>
</dbReference>
<keyword evidence="2" id="KW-0997">Cell inner membrane</keyword>
<dbReference type="SMART" id="SM00304">
    <property type="entry name" value="HAMP"/>
    <property type="match status" value="1"/>
</dbReference>
<dbReference type="RefSeq" id="WP_172235900.1">
    <property type="nucleotide sequence ID" value="NZ_JABFDP010000005.1"/>
</dbReference>
<keyword evidence="7" id="KW-1133">Transmembrane helix</keyword>
<dbReference type="PROSITE" id="PS50192">
    <property type="entry name" value="T_SNARE"/>
    <property type="match status" value="1"/>
</dbReference>
<feature type="transmembrane region" description="Helical" evidence="7">
    <location>
        <begin position="20"/>
        <end position="39"/>
    </location>
</feature>
<dbReference type="Proteomes" id="UP001314635">
    <property type="component" value="Unassembled WGS sequence"/>
</dbReference>
<reference evidence="12" key="1">
    <citation type="journal article" date="2021" name="ISME J.">
        <title>Evolutionary origin and ecological implication of a unique nif island in free-living Bradyrhizobium lineages.</title>
        <authorList>
            <person name="Tao J."/>
        </authorList>
    </citation>
    <scope>NUCLEOTIDE SEQUENCE [LARGE SCALE GENOMIC DNA]</scope>
    <source>
        <strain evidence="12">SZCCT0094</strain>
    </source>
</reference>
<dbReference type="InterPro" id="IPR003660">
    <property type="entry name" value="HAMP_dom"/>
</dbReference>
<evidence type="ECO:0000256" key="5">
    <source>
        <dbReference type="PROSITE-ProRule" id="PRU00284"/>
    </source>
</evidence>
<evidence type="ECO:0000256" key="7">
    <source>
        <dbReference type="SAM" id="Phobius"/>
    </source>
</evidence>
<evidence type="ECO:0000256" key="3">
    <source>
        <dbReference type="ARBA" id="ARBA00023224"/>
    </source>
</evidence>
<dbReference type="Gene3D" id="1.10.287.950">
    <property type="entry name" value="Methyl-accepting chemotaxis protein"/>
    <property type="match status" value="1"/>
</dbReference>
<accession>A0ABS5G0B0</accession>
<dbReference type="SMART" id="SM01358">
    <property type="entry name" value="HBM"/>
    <property type="match status" value="1"/>
</dbReference>
<evidence type="ECO:0000259" key="8">
    <source>
        <dbReference type="PROSITE" id="PS50111"/>
    </source>
</evidence>
<dbReference type="InterPro" id="IPR000727">
    <property type="entry name" value="T_SNARE_dom"/>
</dbReference>
<comment type="caution">
    <text evidence="11">The sequence shown here is derived from an EMBL/GenBank/DDBJ whole genome shotgun (WGS) entry which is preliminary data.</text>
</comment>
<protein>
    <submittedName>
        <fullName evidence="11">HAMP domain-containing protein</fullName>
    </submittedName>
</protein>
<evidence type="ECO:0000313" key="12">
    <source>
        <dbReference type="Proteomes" id="UP001314635"/>
    </source>
</evidence>
<evidence type="ECO:0000313" key="11">
    <source>
        <dbReference type="EMBL" id="MBR1134712.1"/>
    </source>
</evidence>
<dbReference type="Pfam" id="PF00672">
    <property type="entry name" value="HAMP"/>
    <property type="match status" value="1"/>
</dbReference>
<proteinExistence type="inferred from homology"/>
<gene>
    <name evidence="11" type="ORF">JQ619_02925</name>
</gene>
<dbReference type="PANTHER" id="PTHR32089:SF112">
    <property type="entry name" value="LYSOZYME-LIKE PROTEIN-RELATED"/>
    <property type="match status" value="1"/>
</dbReference>
<dbReference type="PROSITE" id="PS50111">
    <property type="entry name" value="CHEMOTAXIS_TRANSDUC_2"/>
    <property type="match status" value="1"/>
</dbReference>
<dbReference type="EMBL" id="JAFCLK010000002">
    <property type="protein sequence ID" value="MBR1134712.1"/>
    <property type="molecule type" value="Genomic_DNA"/>
</dbReference>
<keyword evidence="7" id="KW-0472">Membrane</keyword>
<evidence type="ECO:0000256" key="1">
    <source>
        <dbReference type="ARBA" id="ARBA00004429"/>
    </source>
</evidence>
<dbReference type="Pfam" id="PF00015">
    <property type="entry name" value="MCPsignal"/>
    <property type="match status" value="1"/>
</dbReference>
<dbReference type="PROSITE" id="PS50885">
    <property type="entry name" value="HAMP"/>
    <property type="match status" value="1"/>
</dbReference>
<feature type="domain" description="T-SNARE coiled-coil homology" evidence="9">
    <location>
        <begin position="554"/>
        <end position="616"/>
    </location>
</feature>
<dbReference type="InterPro" id="IPR004089">
    <property type="entry name" value="MCPsignal_dom"/>
</dbReference>
<comment type="similarity">
    <text evidence="4">Belongs to the methyl-accepting chemotaxis (MCP) protein family.</text>
</comment>
<evidence type="ECO:0000256" key="6">
    <source>
        <dbReference type="SAM" id="Coils"/>
    </source>
</evidence>
<keyword evidence="7" id="KW-0812">Transmembrane</keyword>
<keyword evidence="2" id="KW-1003">Cell membrane</keyword>
<organism evidence="11 12">
    <name type="scientific">Bradyrhizobium denitrificans</name>
    <dbReference type="NCBI Taxonomy" id="2734912"/>
    <lineage>
        <taxon>Bacteria</taxon>
        <taxon>Pseudomonadati</taxon>
        <taxon>Pseudomonadota</taxon>
        <taxon>Alphaproteobacteria</taxon>
        <taxon>Hyphomicrobiales</taxon>
        <taxon>Nitrobacteraceae</taxon>
        <taxon>Bradyrhizobium</taxon>
    </lineage>
</organism>
<evidence type="ECO:0000256" key="2">
    <source>
        <dbReference type="ARBA" id="ARBA00022519"/>
    </source>
</evidence>
<dbReference type="SMART" id="SM00283">
    <property type="entry name" value="MA"/>
    <property type="match status" value="1"/>
</dbReference>
<dbReference type="InterPro" id="IPR032255">
    <property type="entry name" value="HBM"/>
</dbReference>
<sequence length="658" mass="70325">MTALRALLSRRLRPRLATQIATFGTAGVVVVGTLCLGGLDHAARVQHISDEGMRFRMDIAVLSQGFLETQWLATRFLHSHDERLITQHADRVAQELQVLDAVEAYAVTAADNDPIRQVGSLRTGINLYATRFQNIVGAQRVLGLREGDGLQGRLRDAARGFESAVTAAGEPGLTLLMQAMRRLEHEFMLRGEERIGDRFDETESRFETVLAGAALAAPTRSELLSLARAYKQAFAGVAVSRQALDEQVEDLEQIFDRIHPALVQAAAAAQLRGEAAERRAAEVRRMLSWITGATAIALALAAVLFGRRVARLIRGMSAAMHELSAGRFDVVLPGLGRNDEIGEMAQAVEAFKLTARRRAETELESRREEDRRAAERHRAELARLAESFEATAGHVIMSVSSASQELTQSAHGLTETAHHTQALSAAVAAASQEASLNVQRVAAATDEMMASAAEIGRQVDISAGIARDAVDQARQTDERMALLAAAADRIGSVIQLIATIAQQTNLLALNATIEAARAGESGAGFAVVAQEVKTLAKQTADATEDIREQIAGIQTATRESVGAIGAIVAIIGRISDIASGVATAIEGQGHATRDIARNIQSASERTAQVAHSIGEVTNGASITGVASSQVLNAARLLTDGNDRLRQELDDFVRTIRAG</sequence>
<dbReference type="CDD" id="cd06225">
    <property type="entry name" value="HAMP"/>
    <property type="match status" value="1"/>
</dbReference>
<dbReference type="PANTHER" id="PTHR32089">
    <property type="entry name" value="METHYL-ACCEPTING CHEMOTAXIS PROTEIN MCPB"/>
    <property type="match status" value="1"/>
</dbReference>
<keyword evidence="12" id="KW-1185">Reference proteome</keyword>
<keyword evidence="6" id="KW-0175">Coiled coil</keyword>
<feature type="coiled-coil region" evidence="6">
    <location>
        <begin position="360"/>
        <end position="387"/>
    </location>
</feature>
<feature type="domain" description="HAMP" evidence="10">
    <location>
        <begin position="307"/>
        <end position="360"/>
    </location>
</feature>
<evidence type="ECO:0000259" key="10">
    <source>
        <dbReference type="PROSITE" id="PS50885"/>
    </source>
</evidence>
<feature type="transmembrane region" description="Helical" evidence="7">
    <location>
        <begin position="286"/>
        <end position="306"/>
    </location>
</feature>
<dbReference type="Gene3D" id="6.10.340.10">
    <property type="match status" value="1"/>
</dbReference>
<comment type="subcellular location">
    <subcellularLocation>
        <location evidence="1">Cell inner membrane</location>
        <topology evidence="1">Multi-pass membrane protein</topology>
    </subcellularLocation>
</comment>
<name>A0ABS5G0B0_9BRAD</name>
<evidence type="ECO:0000259" key="9">
    <source>
        <dbReference type="PROSITE" id="PS50192"/>
    </source>
</evidence>
<evidence type="ECO:0000256" key="4">
    <source>
        <dbReference type="ARBA" id="ARBA00029447"/>
    </source>
</evidence>